<name>A0AAE0J668_9PEZI</name>
<gene>
    <name evidence="2" type="ORF">B0T19DRAFT_455574</name>
</gene>
<comment type="caution">
    <text evidence="2">The sequence shown here is derived from an EMBL/GenBank/DDBJ whole genome shotgun (WGS) entry which is preliminary data.</text>
</comment>
<dbReference type="AlphaFoldDB" id="A0AAE0J668"/>
<feature type="region of interest" description="Disordered" evidence="1">
    <location>
        <begin position="941"/>
        <end position="960"/>
    </location>
</feature>
<dbReference type="EMBL" id="JAUEPO010000001">
    <property type="protein sequence ID" value="KAK3337678.1"/>
    <property type="molecule type" value="Genomic_DNA"/>
</dbReference>
<evidence type="ECO:0000313" key="2">
    <source>
        <dbReference type="EMBL" id="KAK3337678.1"/>
    </source>
</evidence>
<evidence type="ECO:0000256" key="1">
    <source>
        <dbReference type="SAM" id="MobiDB-lite"/>
    </source>
</evidence>
<accession>A0AAE0J668</accession>
<organism evidence="2 3">
    <name type="scientific">Cercophora scortea</name>
    <dbReference type="NCBI Taxonomy" id="314031"/>
    <lineage>
        <taxon>Eukaryota</taxon>
        <taxon>Fungi</taxon>
        <taxon>Dikarya</taxon>
        <taxon>Ascomycota</taxon>
        <taxon>Pezizomycotina</taxon>
        <taxon>Sordariomycetes</taxon>
        <taxon>Sordariomycetidae</taxon>
        <taxon>Sordariales</taxon>
        <taxon>Lasiosphaeriaceae</taxon>
        <taxon>Cercophora</taxon>
    </lineage>
</organism>
<dbReference type="Proteomes" id="UP001286456">
    <property type="component" value="Unassembled WGS sequence"/>
</dbReference>
<dbReference type="SUPFAM" id="SSF52540">
    <property type="entry name" value="P-loop containing nucleoside triphosphate hydrolases"/>
    <property type="match status" value="1"/>
</dbReference>
<reference evidence="2" key="2">
    <citation type="submission" date="2023-06" db="EMBL/GenBank/DDBJ databases">
        <authorList>
            <consortium name="Lawrence Berkeley National Laboratory"/>
            <person name="Haridas S."/>
            <person name="Hensen N."/>
            <person name="Bonometti L."/>
            <person name="Westerberg I."/>
            <person name="Brannstrom I.O."/>
            <person name="Guillou S."/>
            <person name="Cros-Aarteil S."/>
            <person name="Calhoun S."/>
            <person name="Kuo A."/>
            <person name="Mondo S."/>
            <person name="Pangilinan J."/>
            <person name="Riley R."/>
            <person name="Labutti K."/>
            <person name="Andreopoulos B."/>
            <person name="Lipzen A."/>
            <person name="Chen C."/>
            <person name="Yanf M."/>
            <person name="Daum C."/>
            <person name="Ng V."/>
            <person name="Clum A."/>
            <person name="Steindorff A."/>
            <person name="Ohm R."/>
            <person name="Martin F."/>
            <person name="Silar P."/>
            <person name="Natvig D."/>
            <person name="Lalanne C."/>
            <person name="Gautier V."/>
            <person name="Ament-Velasquez S.L."/>
            <person name="Kruys A."/>
            <person name="Hutchinson M.I."/>
            <person name="Powell A.J."/>
            <person name="Barry K."/>
            <person name="Miller A.N."/>
            <person name="Grigoriev I.V."/>
            <person name="Debuchy R."/>
            <person name="Gladieux P."/>
            <person name="Thoren M.H."/>
            <person name="Johannesson H."/>
        </authorList>
    </citation>
    <scope>NUCLEOTIDE SEQUENCE</scope>
    <source>
        <strain evidence="2">SMH4131-1</strain>
    </source>
</reference>
<evidence type="ECO:0000313" key="3">
    <source>
        <dbReference type="Proteomes" id="UP001286456"/>
    </source>
</evidence>
<sequence length="1167" mass="129232">MSHDVTGTAAKILVRAFYLRLFCGPRISGLEAIWSAKDALRVSNERLSRYNLRVRLNDSIIPIVFQSPSASGLPDDPFPRWAGFDLSGAGTHDVSSLQNMTALVDTVRAFVASDACLDPPTNLIGREFTTLSLEWKLGHTQSGGAILVLHGAAGVGKSHLVFFTSRWWCSTKFIEPPSLMFPLISKEFLDCALKALYKPPFQPSENPGASHPRPRLFVFDELHCCHGPVAHDPWGDEEDSRFTAAVLDLKAKGNFVILVSRAKEPWTAMFPCAESFHLDALSPFDTGILMGQQLRGLGLGHLMDNRRESGFVECINHVLQYNPEAVVCIPSLLQRLPEPEEPENCSASGIFGKLVGYPGVPLAHKDDGPLIGDSLLLGTLGSTTGIFSDEYYLRLVHLNSLGSPFGHDFEPDEETMKAIITTKLLPSGWVEEVGQILGVPTKYYRIHPVFVNALQTYRRAEHFALLGGLYMDWNFTEFLIRRAGEWDTSNPRYRRQTELEAANFIRAFDMCMADMSSPIEGVVDRSNWGTVGCYVLIKLLWGCESHNPLLGKDVSLPRLQRLGDVLRDRVAEGKLDEGHGVSNLHLLVTVTKMLGEYFFMKNQVQALEVTKAMIPPVLKHVKRLREENSSHTWYGLASCLLYWSFSMAAATKPDPAIEGFHAVIRIAGLLGAMDNESGVDLSAIRPLEHNPQDPASPNLVFDPYEIAERGAAMARLGPSALGLALLRHVALTGLGHCYRQKRDSTGLEWDERANNVFAFILCLYPRDHRNFLAGLFANREMDIDMRDITLASMGLANQLPFMMGMMDVERLRANDQAAEAKDRLLEMLEGSLQSGNTAAEYACHLKLAEVAMDAREWEEAVASIGRVRELRNDVVTGGPWMRGGENLETFDTCKHGTAYLRAGRLLDALLCFEEPWIRRIAIASGADWTCRVSIMEDLWRDDDDDNDSDESETEAAESEAQGAVLFSSMALFLIRSCLLDLVARPRVSESVRRRPLSPAEFDELERLATRLVATAVHQRWPGFIRQPAPPAEHGEQGPASEDWVDIACHELARGFTVDEEGAVSIASGRRLGFGELMDLRLQDFAEFMGEIEAKSCSLLFGLCTVALAARSGRQQGSGGEDEDQRLDFNCLGGIVPSFEESVSGLPDYISWATRLIADELAGIDVSE</sequence>
<feature type="compositionally biased region" description="Acidic residues" evidence="1">
    <location>
        <begin position="941"/>
        <end position="957"/>
    </location>
</feature>
<dbReference type="InterPro" id="IPR027417">
    <property type="entry name" value="P-loop_NTPase"/>
</dbReference>
<protein>
    <submittedName>
        <fullName evidence="2">Uncharacterized protein</fullName>
    </submittedName>
</protein>
<reference evidence="2" key="1">
    <citation type="journal article" date="2023" name="Mol. Phylogenet. Evol.">
        <title>Genome-scale phylogeny and comparative genomics of the fungal order Sordariales.</title>
        <authorList>
            <person name="Hensen N."/>
            <person name="Bonometti L."/>
            <person name="Westerberg I."/>
            <person name="Brannstrom I.O."/>
            <person name="Guillou S."/>
            <person name="Cros-Aarteil S."/>
            <person name="Calhoun S."/>
            <person name="Haridas S."/>
            <person name="Kuo A."/>
            <person name="Mondo S."/>
            <person name="Pangilinan J."/>
            <person name="Riley R."/>
            <person name="LaButti K."/>
            <person name="Andreopoulos B."/>
            <person name="Lipzen A."/>
            <person name="Chen C."/>
            <person name="Yan M."/>
            <person name="Daum C."/>
            <person name="Ng V."/>
            <person name="Clum A."/>
            <person name="Steindorff A."/>
            <person name="Ohm R.A."/>
            <person name="Martin F."/>
            <person name="Silar P."/>
            <person name="Natvig D.O."/>
            <person name="Lalanne C."/>
            <person name="Gautier V."/>
            <person name="Ament-Velasquez S.L."/>
            <person name="Kruys A."/>
            <person name="Hutchinson M.I."/>
            <person name="Powell A.J."/>
            <person name="Barry K."/>
            <person name="Miller A.N."/>
            <person name="Grigoriev I.V."/>
            <person name="Debuchy R."/>
            <person name="Gladieux P."/>
            <person name="Hiltunen Thoren M."/>
            <person name="Johannesson H."/>
        </authorList>
    </citation>
    <scope>NUCLEOTIDE SEQUENCE</scope>
    <source>
        <strain evidence="2">SMH4131-1</strain>
    </source>
</reference>
<proteinExistence type="predicted"/>
<keyword evidence="3" id="KW-1185">Reference proteome</keyword>